<proteinExistence type="predicted"/>
<dbReference type="Proteomes" id="UP000694850">
    <property type="component" value="Unplaced"/>
</dbReference>
<evidence type="ECO:0000313" key="1">
    <source>
        <dbReference type="Proteomes" id="UP000694850"/>
    </source>
</evidence>
<name>A0AC54ZFF0_ORYAF</name>
<dbReference type="RefSeq" id="XP_042639353.1">
    <property type="nucleotide sequence ID" value="XM_042783419.1"/>
</dbReference>
<reference evidence="2" key="1">
    <citation type="submission" date="2025-08" db="UniProtKB">
        <authorList>
            <consortium name="RefSeq"/>
        </authorList>
    </citation>
    <scope>IDENTIFICATION</scope>
</reference>
<keyword evidence="1" id="KW-1185">Reference proteome</keyword>
<gene>
    <name evidence="2" type="primary">LOC103212793</name>
</gene>
<organism evidence="1 2">
    <name type="scientific">Orycteropus afer afer</name>
    <dbReference type="NCBI Taxonomy" id="1230840"/>
    <lineage>
        <taxon>Eukaryota</taxon>
        <taxon>Metazoa</taxon>
        <taxon>Chordata</taxon>
        <taxon>Craniata</taxon>
        <taxon>Vertebrata</taxon>
        <taxon>Euteleostomi</taxon>
        <taxon>Mammalia</taxon>
        <taxon>Eutheria</taxon>
        <taxon>Afrotheria</taxon>
        <taxon>Tubulidentata</taxon>
        <taxon>Orycteropodidae</taxon>
        <taxon>Orycteropus</taxon>
    </lineage>
</organism>
<accession>A0AC54ZFF0</accession>
<protein>
    <submittedName>
        <fullName evidence="2">Uncharacterized protein LOC103212793</fullName>
    </submittedName>
</protein>
<evidence type="ECO:0000313" key="2">
    <source>
        <dbReference type="RefSeq" id="XP_042639353.1"/>
    </source>
</evidence>
<sequence length="321" mass="35045">MDSGLGWVFLIAILEGVRCEIQLVESGGDVRQPGGSLSLWCKGSGFIFSSYDMDWVRHPPGKGLEWVSGITPGGGAYYSDSVRGRFTISRDNAKNTLYLHMDNLKPEDTALYYCVKDTVRGSHCELRHNPPLQEGNRAPASAQDSLSPETSTRGRCPHSVIRTEHRRVSMDSFWGWVFLVAVLKGVHCEVQLVETGGGLSQPWGSLRLSCAASGFTFSSYGMSWVRQAPGKGLQWVASISSGGGSIYYADSVKGRFTISRDNAKNTLDLQMNSLKVEDTAVYYCAGDTVRGSQCEPSPNLPCRHRAEQQGALQTHQDPGAV</sequence>